<accession>A0A9N9RL16</accession>
<gene>
    <name evidence="1" type="ORF">CHIRRI_LOCUS3154</name>
</gene>
<reference evidence="1" key="2">
    <citation type="submission" date="2022-10" db="EMBL/GenBank/DDBJ databases">
        <authorList>
            <consortium name="ENA_rothamsted_submissions"/>
            <consortium name="culmorum"/>
            <person name="King R."/>
        </authorList>
    </citation>
    <scope>NUCLEOTIDE SEQUENCE</scope>
</reference>
<proteinExistence type="predicted"/>
<name>A0A9N9RL16_9DIPT</name>
<protein>
    <submittedName>
        <fullName evidence="1">Uncharacterized protein</fullName>
    </submittedName>
</protein>
<dbReference type="Proteomes" id="UP001153620">
    <property type="component" value="Chromosome 1"/>
</dbReference>
<evidence type="ECO:0000313" key="1">
    <source>
        <dbReference type="EMBL" id="CAG9800204.1"/>
    </source>
</evidence>
<dbReference type="EMBL" id="OU895877">
    <property type="protein sequence ID" value="CAG9800204.1"/>
    <property type="molecule type" value="Genomic_DNA"/>
</dbReference>
<dbReference type="AlphaFoldDB" id="A0A9N9RL16"/>
<organism evidence="1 2">
    <name type="scientific">Chironomus riparius</name>
    <dbReference type="NCBI Taxonomy" id="315576"/>
    <lineage>
        <taxon>Eukaryota</taxon>
        <taxon>Metazoa</taxon>
        <taxon>Ecdysozoa</taxon>
        <taxon>Arthropoda</taxon>
        <taxon>Hexapoda</taxon>
        <taxon>Insecta</taxon>
        <taxon>Pterygota</taxon>
        <taxon>Neoptera</taxon>
        <taxon>Endopterygota</taxon>
        <taxon>Diptera</taxon>
        <taxon>Nematocera</taxon>
        <taxon>Chironomoidea</taxon>
        <taxon>Chironomidae</taxon>
        <taxon>Chironominae</taxon>
        <taxon>Chironomus</taxon>
    </lineage>
</organism>
<dbReference type="OrthoDB" id="10639949at2759"/>
<evidence type="ECO:0000313" key="2">
    <source>
        <dbReference type="Proteomes" id="UP001153620"/>
    </source>
</evidence>
<reference evidence="1" key="1">
    <citation type="submission" date="2022-01" db="EMBL/GenBank/DDBJ databases">
        <authorList>
            <person name="King R."/>
        </authorList>
    </citation>
    <scope>NUCLEOTIDE SEQUENCE</scope>
</reference>
<keyword evidence="2" id="KW-1185">Reference proteome</keyword>
<sequence>MNHTICDITKLAKISKTSITLHGKVNIKSTGSIVDVIMKVYSDSRKINDKLYAYSRNIYKEEKEILPDVYPNTIDSDPFYLEEHIVYYKDDNIVIIKMFKYCKTIEQMIKSFPNKRNSFFVELLALYGDIKKRDNSLWQNTACTMKNIIWHNGKWIFLSTICCPGYCQRKGMEADNILAIIDLFKSYGMTNEELMNGVKQQMLSNYYFPCIFSQLNGWNWTMETRSFPEEINRLSLSLIRHHSRHISSKSPETYIYKTMEDFIDNSEKFYDDFYINNYKSGGKSAKNYYKKPKSADNKTSNLLKKIQSLPISKQSKESLTKLVINHTISDITKLVKISKRSVTLHGKVKIKPKLPTWFYLEDNVEKVEDVIIKVYCDSCGNSNELYAYSRNIFDEKKPKIYEDFPKLIQKDSAYLRENIILYSVDNVSFIKMFKDCKTLEQMIKSFPNNRNAYYIELLWLYKDIKKRDGFFWNNKACTMKNILWHNGKWIFLSTNCSTGHCNYQGLESDNLLKIIELFSIIEDTSLANHLKLTTVKTMKDFIDNSEEFYDDFYINNYKSGGKSVKKYYKKPKSADNKTSNLLKKIQSLPISKQSKESLTKLVINHTISDITKLIKISKRSVTLHGKVNIRNIGSVNDVIIKVYCESCGNHNELYAYSRNIYDEKKPEIYDKYPRSIQTDSDYIRENIILYKVDNVAFIKMFKDCKTIEQMIKSSPTKKNAHYIELLGLYKDVKRRDWYFWQNNACTMKNILWHNGKWVFLSTNCSTGHCYHQGSESDNLLKIIELFKSYGMSNEELKKGLKEQNNLDSFPQNFKKKDFYDKHFPM</sequence>